<dbReference type="Gene3D" id="3.40.50.300">
    <property type="entry name" value="P-loop containing nucleotide triphosphate hydrolases"/>
    <property type="match status" value="1"/>
</dbReference>
<dbReference type="PANTHER" id="PTHR35807">
    <property type="entry name" value="TRANSCRIPTIONAL REGULATOR REDD-RELATED"/>
    <property type="match status" value="1"/>
</dbReference>
<reference evidence="9 10" key="1">
    <citation type="submission" date="2016-10" db="EMBL/GenBank/DDBJ databases">
        <authorList>
            <person name="de Groot N.N."/>
        </authorList>
    </citation>
    <scope>NUCLEOTIDE SEQUENCE [LARGE SCALE GENOMIC DNA]</scope>
    <source>
        <strain evidence="9 10">CGMCC 4.5727</strain>
    </source>
</reference>
<evidence type="ECO:0000256" key="4">
    <source>
        <dbReference type="ARBA" id="ARBA00023125"/>
    </source>
</evidence>
<feature type="region of interest" description="Disordered" evidence="7">
    <location>
        <begin position="239"/>
        <end position="293"/>
    </location>
</feature>
<accession>A0A1G9HMF6</accession>
<feature type="DNA-binding region" description="OmpR/PhoB-type" evidence="6">
    <location>
        <begin position="1"/>
        <end position="98"/>
    </location>
</feature>
<dbReference type="PROSITE" id="PS51755">
    <property type="entry name" value="OMPR_PHOB"/>
    <property type="match status" value="1"/>
</dbReference>
<evidence type="ECO:0000259" key="8">
    <source>
        <dbReference type="PROSITE" id="PS51755"/>
    </source>
</evidence>
<feature type="domain" description="OmpR/PhoB-type" evidence="8">
    <location>
        <begin position="1"/>
        <end position="98"/>
    </location>
</feature>
<dbReference type="AlphaFoldDB" id="A0A1G9HMF6"/>
<dbReference type="InterPro" id="IPR016032">
    <property type="entry name" value="Sig_transdc_resp-reg_C-effctor"/>
</dbReference>
<dbReference type="SUPFAM" id="SSF46894">
    <property type="entry name" value="C-terminal effector domain of the bipartite response regulators"/>
    <property type="match status" value="1"/>
</dbReference>
<gene>
    <name evidence="9" type="ORF">SAMN05421806_11982</name>
</gene>
<dbReference type="SUPFAM" id="SSF52540">
    <property type="entry name" value="P-loop containing nucleoside triphosphate hydrolases"/>
    <property type="match status" value="1"/>
</dbReference>
<feature type="region of interest" description="Disordered" evidence="7">
    <location>
        <begin position="1010"/>
        <end position="1065"/>
    </location>
</feature>
<dbReference type="InterPro" id="IPR001867">
    <property type="entry name" value="OmpR/PhoB-type_DNA-bd"/>
</dbReference>
<dbReference type="SMART" id="SM00028">
    <property type="entry name" value="TPR"/>
    <property type="match status" value="4"/>
</dbReference>
<evidence type="ECO:0000256" key="2">
    <source>
        <dbReference type="ARBA" id="ARBA00023012"/>
    </source>
</evidence>
<organism evidence="9 10">
    <name type="scientific">Streptomyces indicus</name>
    <dbReference type="NCBI Taxonomy" id="417292"/>
    <lineage>
        <taxon>Bacteria</taxon>
        <taxon>Bacillati</taxon>
        <taxon>Actinomycetota</taxon>
        <taxon>Actinomycetes</taxon>
        <taxon>Kitasatosporales</taxon>
        <taxon>Streptomycetaceae</taxon>
        <taxon>Streptomyces</taxon>
    </lineage>
</organism>
<dbReference type="InterPro" id="IPR036388">
    <property type="entry name" value="WH-like_DNA-bd_sf"/>
</dbReference>
<protein>
    <submittedName>
        <fullName evidence="9">DNA-binding transcriptional activator of the SARP family</fullName>
    </submittedName>
</protein>
<keyword evidence="10" id="KW-1185">Reference proteome</keyword>
<dbReference type="PRINTS" id="PR00364">
    <property type="entry name" value="DISEASERSIST"/>
</dbReference>
<dbReference type="SMART" id="SM01043">
    <property type="entry name" value="BTAD"/>
    <property type="match status" value="1"/>
</dbReference>
<dbReference type="STRING" id="417292.SAMN05421806_11982"/>
<dbReference type="PANTHER" id="PTHR35807:SF1">
    <property type="entry name" value="TRANSCRIPTIONAL REGULATOR REDD"/>
    <property type="match status" value="1"/>
</dbReference>
<dbReference type="SUPFAM" id="SSF48452">
    <property type="entry name" value="TPR-like"/>
    <property type="match status" value="3"/>
</dbReference>
<keyword evidence="3" id="KW-0805">Transcription regulation</keyword>
<dbReference type="CDD" id="cd15831">
    <property type="entry name" value="BTAD"/>
    <property type="match status" value="1"/>
</dbReference>
<dbReference type="EMBL" id="FNFF01000019">
    <property type="protein sequence ID" value="SDL13976.1"/>
    <property type="molecule type" value="Genomic_DNA"/>
</dbReference>
<dbReference type="GO" id="GO:0000160">
    <property type="term" value="P:phosphorelay signal transduction system"/>
    <property type="evidence" value="ECO:0007669"/>
    <property type="project" value="UniProtKB-KW"/>
</dbReference>
<dbReference type="InterPro" id="IPR005158">
    <property type="entry name" value="BTAD"/>
</dbReference>
<dbReference type="Gene3D" id="1.25.40.10">
    <property type="entry name" value="Tetratricopeptide repeat domain"/>
    <property type="match status" value="3"/>
</dbReference>
<feature type="compositionally biased region" description="Low complexity" evidence="7">
    <location>
        <begin position="1036"/>
        <end position="1065"/>
    </location>
</feature>
<feature type="region of interest" description="Disordered" evidence="7">
    <location>
        <begin position="859"/>
        <end position="894"/>
    </location>
</feature>
<keyword evidence="2" id="KW-0902">Two-component regulatory system</keyword>
<name>A0A1G9HMF6_9ACTN</name>
<dbReference type="GO" id="GO:0006355">
    <property type="term" value="P:regulation of DNA-templated transcription"/>
    <property type="evidence" value="ECO:0007669"/>
    <property type="project" value="InterPro"/>
</dbReference>
<dbReference type="Gene3D" id="1.10.10.10">
    <property type="entry name" value="Winged helix-like DNA-binding domain superfamily/Winged helix DNA-binding domain"/>
    <property type="match status" value="2"/>
</dbReference>
<dbReference type="GO" id="GO:0043531">
    <property type="term" value="F:ADP binding"/>
    <property type="evidence" value="ECO:0007669"/>
    <property type="project" value="InterPro"/>
</dbReference>
<dbReference type="Pfam" id="PF00486">
    <property type="entry name" value="Trans_reg_C"/>
    <property type="match status" value="1"/>
</dbReference>
<dbReference type="Proteomes" id="UP000199155">
    <property type="component" value="Unassembled WGS sequence"/>
</dbReference>
<dbReference type="InterPro" id="IPR011990">
    <property type="entry name" value="TPR-like_helical_dom_sf"/>
</dbReference>
<dbReference type="Pfam" id="PF03704">
    <property type="entry name" value="BTAD"/>
    <property type="match status" value="1"/>
</dbReference>
<evidence type="ECO:0000256" key="3">
    <source>
        <dbReference type="ARBA" id="ARBA00023015"/>
    </source>
</evidence>
<dbReference type="Pfam" id="PF13424">
    <property type="entry name" value="TPR_12"/>
    <property type="match status" value="1"/>
</dbReference>
<evidence type="ECO:0000256" key="5">
    <source>
        <dbReference type="ARBA" id="ARBA00023163"/>
    </source>
</evidence>
<dbReference type="InterPro" id="IPR019734">
    <property type="entry name" value="TPR_rpt"/>
</dbReference>
<dbReference type="InterPro" id="IPR027417">
    <property type="entry name" value="P-loop_NTPase"/>
</dbReference>
<dbReference type="SMART" id="SM00862">
    <property type="entry name" value="Trans_reg_C"/>
    <property type="match status" value="1"/>
</dbReference>
<evidence type="ECO:0000256" key="1">
    <source>
        <dbReference type="ARBA" id="ARBA00005820"/>
    </source>
</evidence>
<keyword evidence="4 6" id="KW-0238">DNA-binding</keyword>
<comment type="similarity">
    <text evidence="1">Belongs to the AfsR/DnrI/RedD regulatory family.</text>
</comment>
<dbReference type="CDD" id="cd00383">
    <property type="entry name" value="trans_reg_C"/>
    <property type="match status" value="1"/>
</dbReference>
<evidence type="ECO:0000313" key="9">
    <source>
        <dbReference type="EMBL" id="SDL13976.1"/>
    </source>
</evidence>
<keyword evidence="5" id="KW-0804">Transcription</keyword>
<feature type="compositionally biased region" description="Pro residues" evidence="7">
    <location>
        <begin position="883"/>
        <end position="892"/>
    </location>
</feature>
<sequence>MVLRLAVLGPVRAARDTGPVPLGPARGQAVFVALALRAGRVAGREQLLDAVWGEHPPASGGKVLPSYVYALRRRLDPPGTRPEDSLIRAEHGGYRIDERQLLLDSDELEAAGREAGLLDPDAALHRLDRALALVRGEPLAGLPGPFAAAERARLRQRVRGLRVQRLQLLAELGRFAAVLEEPTAFFDPCDEQVAALRIRALHGSGRQAEALQAYEEIRRLLRHELGVDPGPGLRRAHQAVLRQEPGVREPVARQRPGRTPDQGPGQGSDHAHSRPRTPHPAGPLNTLPGDSGRLIGRDTELALLTAPSAPGAVGVLTVHGPAGVGKSALVVRAARELSARYPDGCLFVDLRGHSTQRRRTPEQALQRLLRTLGAAKGELPGDLDELTEAWRAATSGLRLLLVLDDALDAEQVRPLLPAGADSRVLVAGRRRLADLDAERRLALDPLDSAQAVSLLTHLIGDERAAAEREAAARLARLCDGLPLALRIAGSRLQNRAAWSVQYLVGRMAGDGRLLGELSVGDRSVEAAFRLSYDQLDAEQQRGFRALGLTPTVEFDVRTAAAMLSPGPYAAYDAEGCRDTEELLEGLVDASLLQEPRPGRYRLHDLVRVHARRTARTVPEEATAVCTKGLHLHLAAARLASDWGTAGFPSGPDEPGGEQALGGDRVFGDWRAAEAWLDSFGGDLPDVVGHAVLFEEYDLACWIAEAYTDYFVRQGRYHEAQTALELALAHTDRCTDPRMPLAVRSCLAYTAIHQRRYTQARALCTEVLEAARQCGARGEEARALTGLGATALSVGEGSRALAYVTEAAQLCAARQDSWLGAMALLIQGLSHQFEGCDEAALASFAAARACAEGAVRTGERSVAAKRHPVQTGQHPAATDEPPITAGPPSPATTPRPHMLGRILSCSADIHLRSGRYGEAARLLTEAVRLVEQGGDVFQGARSLTRLGTAVHGQGDPGAAIGLHQQALVQLQLLSPLTEPGYAWLEMDIRSRLGGALMATGRLTEALRQYEGVVRAPDRGRGPGTAEPPGGRPPGPEPASGGAPRAGRPAARGPRTSGPPRGTATGR</sequence>
<dbReference type="InterPro" id="IPR051677">
    <property type="entry name" value="AfsR-DnrI-RedD_regulator"/>
</dbReference>
<evidence type="ECO:0000256" key="6">
    <source>
        <dbReference type="PROSITE-ProRule" id="PRU01091"/>
    </source>
</evidence>
<dbReference type="InterPro" id="IPR041664">
    <property type="entry name" value="AAA_16"/>
</dbReference>
<proteinExistence type="inferred from homology"/>
<evidence type="ECO:0000256" key="7">
    <source>
        <dbReference type="SAM" id="MobiDB-lite"/>
    </source>
</evidence>
<evidence type="ECO:0000313" key="10">
    <source>
        <dbReference type="Proteomes" id="UP000199155"/>
    </source>
</evidence>
<dbReference type="GO" id="GO:0003677">
    <property type="term" value="F:DNA binding"/>
    <property type="evidence" value="ECO:0007669"/>
    <property type="project" value="UniProtKB-UniRule"/>
</dbReference>
<dbReference type="Pfam" id="PF13191">
    <property type="entry name" value="AAA_16"/>
    <property type="match status" value="1"/>
</dbReference>